<dbReference type="InterPro" id="IPR029021">
    <property type="entry name" value="Prot-tyrosine_phosphatase-like"/>
</dbReference>
<name>A0A0A0D6D7_9PROT</name>
<reference evidence="1 2" key="1">
    <citation type="submission" date="2014-01" db="EMBL/GenBank/DDBJ databases">
        <title>Genome sequence determination for a cystic fibrosis isolate, Inquilinus limosus.</title>
        <authorList>
            <person name="Pino M."/>
            <person name="Di Conza J."/>
            <person name="Gutkind G."/>
        </authorList>
    </citation>
    <scope>NUCLEOTIDE SEQUENCE [LARGE SCALE GENOMIC DNA]</scope>
    <source>
        <strain evidence="1 2">MP06</strain>
    </source>
</reference>
<dbReference type="RefSeq" id="WP_034839178.1">
    <property type="nucleotide sequence ID" value="NZ_JANX01000191.1"/>
</dbReference>
<dbReference type="EMBL" id="JANX01000191">
    <property type="protein sequence ID" value="KGM33378.1"/>
    <property type="molecule type" value="Genomic_DNA"/>
</dbReference>
<dbReference type="InterPro" id="IPR016130">
    <property type="entry name" value="Tyr_Pase_AS"/>
</dbReference>
<evidence type="ECO:0008006" key="3">
    <source>
        <dbReference type="Google" id="ProtNLM"/>
    </source>
</evidence>
<dbReference type="Proteomes" id="UP000029995">
    <property type="component" value="Unassembled WGS sequence"/>
</dbReference>
<protein>
    <recommendedName>
        <fullName evidence="3">Protein tyrosine phosphatase</fullName>
    </recommendedName>
</protein>
<comment type="caution">
    <text evidence="1">The sequence shown here is derived from an EMBL/GenBank/DDBJ whole genome shotgun (WGS) entry which is preliminary data.</text>
</comment>
<organism evidence="1 2">
    <name type="scientific">Inquilinus limosus MP06</name>
    <dbReference type="NCBI Taxonomy" id="1398085"/>
    <lineage>
        <taxon>Bacteria</taxon>
        <taxon>Pseudomonadati</taxon>
        <taxon>Pseudomonadota</taxon>
        <taxon>Alphaproteobacteria</taxon>
        <taxon>Rhodospirillales</taxon>
        <taxon>Rhodospirillaceae</taxon>
        <taxon>Inquilinus</taxon>
    </lineage>
</organism>
<gene>
    <name evidence="1" type="ORF">P409_16150</name>
</gene>
<dbReference type="Gene3D" id="3.90.190.10">
    <property type="entry name" value="Protein tyrosine phosphatase superfamily"/>
    <property type="match status" value="1"/>
</dbReference>
<accession>A0A0A0D6D7</accession>
<proteinExistence type="predicted"/>
<dbReference type="SUPFAM" id="SSF52799">
    <property type="entry name" value="(Phosphotyrosine protein) phosphatases II"/>
    <property type="match status" value="1"/>
</dbReference>
<dbReference type="AlphaFoldDB" id="A0A0A0D6D7"/>
<sequence length="188" mass="20925">MLLHPDRHLTVCGLEEIAGFRAAGVTHVLSIADPGTPAETYFDGFAPHRRLDLRFHDIIDEMPGHVFPTPDHVASILEFGEGMAAEGESLRHLLVHCHMGISRSSASMLMLIAQRHPGEEEASVARLAAIRPQAWPNTVMIDYAEAALGTRGRLRDALKPQYRRVRDEQPELIAMLRRVGRGREIPTD</sequence>
<evidence type="ECO:0000313" key="2">
    <source>
        <dbReference type="Proteomes" id="UP000029995"/>
    </source>
</evidence>
<evidence type="ECO:0000313" key="1">
    <source>
        <dbReference type="EMBL" id="KGM33378.1"/>
    </source>
</evidence>
<dbReference type="OrthoDB" id="437665at2"/>
<dbReference type="PROSITE" id="PS00383">
    <property type="entry name" value="TYR_PHOSPHATASE_1"/>
    <property type="match status" value="1"/>
</dbReference>